<evidence type="ECO:0000256" key="2">
    <source>
        <dbReference type="SAM" id="SignalP"/>
    </source>
</evidence>
<name>A0A4S1WEE6_9SPHN</name>
<dbReference type="OrthoDB" id="8445713at2"/>
<dbReference type="InterPro" id="IPR046505">
    <property type="entry name" value="DUF6683"/>
</dbReference>
<protein>
    <submittedName>
        <fullName evidence="3">Uncharacterized protein</fullName>
    </submittedName>
</protein>
<comment type="caution">
    <text evidence="3">The sequence shown here is derived from an EMBL/GenBank/DDBJ whole genome shotgun (WGS) entry which is preliminary data.</text>
</comment>
<accession>A0A4S1WEE6</accession>
<keyword evidence="4" id="KW-1185">Reference proteome</keyword>
<feature type="signal peptide" evidence="2">
    <location>
        <begin position="1"/>
        <end position="23"/>
    </location>
</feature>
<dbReference type="Proteomes" id="UP000309848">
    <property type="component" value="Unassembled WGS sequence"/>
</dbReference>
<evidence type="ECO:0000313" key="4">
    <source>
        <dbReference type="Proteomes" id="UP000309848"/>
    </source>
</evidence>
<evidence type="ECO:0000313" key="3">
    <source>
        <dbReference type="EMBL" id="TGX41404.1"/>
    </source>
</evidence>
<feature type="compositionally biased region" description="Basic and acidic residues" evidence="1">
    <location>
        <begin position="49"/>
        <end position="59"/>
    </location>
</feature>
<dbReference type="Pfam" id="PF20388">
    <property type="entry name" value="DUF6683"/>
    <property type="match status" value="1"/>
</dbReference>
<sequence length="251" mass="27063">MTIRWLQPLLIAAALVGAVPAHAQMFEGLPQQIAMTNLLLQPAIDSAKRAARGETEATRRPAATRRGPAPPAAVAATGYRSSPSVTARVRRQFADWLRSSTSADAAQKQRIRQALLNADFVGQWSAAVRADGLRAGDAADALGAYWLLNWMIANGRTSNTGAEARAVRDQCRALLAANPQFTRLSDAQRQEMAEIWMLNFLLHAAAYGEAMSGKDPATLGKLGDAATARFRNEMGVDLRRLRVTLTGFVPA</sequence>
<dbReference type="EMBL" id="SRXU01000005">
    <property type="protein sequence ID" value="TGX41404.1"/>
    <property type="molecule type" value="Genomic_DNA"/>
</dbReference>
<evidence type="ECO:0000256" key="1">
    <source>
        <dbReference type="SAM" id="MobiDB-lite"/>
    </source>
</evidence>
<feature type="chain" id="PRO_5020291615" evidence="2">
    <location>
        <begin position="24"/>
        <end position="251"/>
    </location>
</feature>
<reference evidence="3 4" key="1">
    <citation type="submission" date="2019-04" db="EMBL/GenBank/DDBJ databases">
        <title>Sphingomonas psychrotolerans sp. nov., isolated from soil in the Tianshan Mountains, Xinjiang, China.</title>
        <authorList>
            <person name="Luo Y."/>
            <person name="Sheng H."/>
        </authorList>
    </citation>
    <scope>NUCLEOTIDE SEQUENCE [LARGE SCALE GENOMIC DNA]</scope>
    <source>
        <strain evidence="3 4">KIS18-15</strain>
    </source>
</reference>
<dbReference type="RefSeq" id="WP_135985333.1">
    <property type="nucleotide sequence ID" value="NZ_JAASQM010000003.1"/>
</dbReference>
<feature type="region of interest" description="Disordered" evidence="1">
    <location>
        <begin position="49"/>
        <end position="79"/>
    </location>
</feature>
<organism evidence="3 4">
    <name type="scientific">Sphingomonas naasensis</name>
    <dbReference type="NCBI Taxonomy" id="1344951"/>
    <lineage>
        <taxon>Bacteria</taxon>
        <taxon>Pseudomonadati</taxon>
        <taxon>Pseudomonadota</taxon>
        <taxon>Alphaproteobacteria</taxon>
        <taxon>Sphingomonadales</taxon>
        <taxon>Sphingomonadaceae</taxon>
        <taxon>Sphingomonas</taxon>
    </lineage>
</organism>
<proteinExistence type="predicted"/>
<feature type="compositionally biased region" description="Low complexity" evidence="1">
    <location>
        <begin position="60"/>
        <end position="78"/>
    </location>
</feature>
<gene>
    <name evidence="3" type="ORF">E5A74_12255</name>
</gene>
<keyword evidence="2" id="KW-0732">Signal</keyword>
<dbReference type="AlphaFoldDB" id="A0A4S1WEE6"/>